<sequence>MSQPDDNGDASRHHHRYNEVAVETDPLIPPTNTNTTTNTKSAATGTQQGNIVLVFLGLQIALFAAALEYSIVSTALPRIGSDLKAMGISSWVASSYLVTQNAFNPVLVKLSDIFGRKNIILFSISTFAVGSFLCGVAQSMIWLIIARAFQGIGASGIGPMIHIIIADIVPLHKRANYQALIDVCFTAATLTGPFIGGTLTDYVSWRGVFFVNIPVCFISMAIITATLHLPRVIQGLKAQMMRIDYAGNVIVLCASVCLALALSLGSQDESWDSPLVISLFSLTAILAGLLIYVEKYVALEPVIPLRLFTDRTVASLLIYRIGWGMAFSAYAYYLPLFFQVVRGDSAMLSGLRLIPVELGSVSTTFIVGRIITRTGRYRPALRTGSALFCICFVFFWWFNRTISWSYIYMALLLEGVGMGGVVASNMIAIQASVRHEDIAVASGLGAYLGILGANFGVATASAILNTLLKRNLPRVMPMEYAQRIFDSPQYVYNGLPAEYFDAAIDVYTTSFTYLWYTVTACAFGACLCSLFVKQYSLRGPQETKTVANYQAVAVDDDAQSLGSDETLSVTLSRHGD</sequence>
<feature type="transmembrane region" description="Helical" evidence="9">
    <location>
        <begin position="313"/>
        <end position="333"/>
    </location>
</feature>
<dbReference type="PROSITE" id="PS50850">
    <property type="entry name" value="MFS"/>
    <property type="match status" value="1"/>
</dbReference>
<keyword evidence="12" id="KW-1185">Reference proteome</keyword>
<dbReference type="GeneID" id="83215803"/>
<feature type="transmembrane region" description="Helical" evidence="9">
    <location>
        <begin position="513"/>
        <end position="532"/>
    </location>
</feature>
<dbReference type="PANTHER" id="PTHR23501">
    <property type="entry name" value="MAJOR FACILITATOR SUPERFAMILY"/>
    <property type="match status" value="1"/>
</dbReference>
<keyword evidence="3" id="KW-1003">Cell membrane</keyword>
<evidence type="ECO:0000256" key="4">
    <source>
        <dbReference type="ARBA" id="ARBA00022692"/>
    </source>
</evidence>
<dbReference type="Pfam" id="PF07690">
    <property type="entry name" value="MFS_1"/>
    <property type="match status" value="1"/>
</dbReference>
<name>A0AAD7XX16_9FUNG</name>
<evidence type="ECO:0000256" key="6">
    <source>
        <dbReference type="ARBA" id="ARBA00023136"/>
    </source>
</evidence>
<dbReference type="PRINTS" id="PR01036">
    <property type="entry name" value="TCRTETB"/>
</dbReference>
<dbReference type="InterPro" id="IPR011701">
    <property type="entry name" value="MFS"/>
</dbReference>
<evidence type="ECO:0000256" key="7">
    <source>
        <dbReference type="ARBA" id="ARBA00044273"/>
    </source>
</evidence>
<evidence type="ECO:0000256" key="2">
    <source>
        <dbReference type="ARBA" id="ARBA00022448"/>
    </source>
</evidence>
<evidence type="ECO:0000313" key="11">
    <source>
        <dbReference type="EMBL" id="KAJ8655956.1"/>
    </source>
</evidence>
<feature type="transmembrane region" description="Helical" evidence="9">
    <location>
        <begin position="444"/>
        <end position="468"/>
    </location>
</feature>
<accession>A0AAD7XX16</accession>
<dbReference type="PROSITE" id="PS00216">
    <property type="entry name" value="SUGAR_TRANSPORT_1"/>
    <property type="match status" value="1"/>
</dbReference>
<dbReference type="CDD" id="cd17502">
    <property type="entry name" value="MFS_Azr1_MDR_like"/>
    <property type="match status" value="1"/>
</dbReference>
<protein>
    <recommendedName>
        <fullName evidence="7">MFS-type drug efflux transporter P55</fullName>
    </recommendedName>
</protein>
<keyword evidence="2" id="KW-0813">Transport</keyword>
<keyword evidence="6 9" id="KW-0472">Membrane</keyword>
<feature type="transmembrane region" description="Helical" evidence="9">
    <location>
        <begin position="404"/>
        <end position="423"/>
    </location>
</feature>
<dbReference type="SUPFAM" id="SSF103473">
    <property type="entry name" value="MFS general substrate transporter"/>
    <property type="match status" value="1"/>
</dbReference>
<evidence type="ECO:0000256" key="3">
    <source>
        <dbReference type="ARBA" id="ARBA00022475"/>
    </source>
</evidence>
<dbReference type="GO" id="GO:0005886">
    <property type="term" value="C:plasma membrane"/>
    <property type="evidence" value="ECO:0007669"/>
    <property type="project" value="UniProtKB-SubCell"/>
</dbReference>
<feature type="domain" description="Major facilitator superfamily (MFS) profile" evidence="10">
    <location>
        <begin position="54"/>
        <end position="520"/>
    </location>
</feature>
<evidence type="ECO:0000256" key="9">
    <source>
        <dbReference type="SAM" id="Phobius"/>
    </source>
</evidence>
<evidence type="ECO:0000256" key="5">
    <source>
        <dbReference type="ARBA" id="ARBA00022989"/>
    </source>
</evidence>
<evidence type="ECO:0000256" key="8">
    <source>
        <dbReference type="SAM" id="MobiDB-lite"/>
    </source>
</evidence>
<keyword evidence="4 9" id="KW-0812">Transmembrane</keyword>
<feature type="transmembrane region" description="Helical" evidence="9">
    <location>
        <begin position="245"/>
        <end position="263"/>
    </location>
</feature>
<feature type="transmembrane region" description="Helical" evidence="9">
    <location>
        <begin position="51"/>
        <end position="76"/>
    </location>
</feature>
<keyword evidence="5 9" id="KW-1133">Transmembrane helix</keyword>
<reference evidence="11 12" key="1">
    <citation type="submission" date="2023-03" db="EMBL/GenBank/DDBJ databases">
        <title>Genome sequence of Lichtheimia ornata CBS 291.66.</title>
        <authorList>
            <person name="Mohabir J.T."/>
            <person name="Shea T.P."/>
            <person name="Kurbessoian T."/>
            <person name="Berby B."/>
            <person name="Fontaine J."/>
            <person name="Livny J."/>
            <person name="Gnirke A."/>
            <person name="Stajich J.E."/>
            <person name="Cuomo C.A."/>
        </authorList>
    </citation>
    <scope>NUCLEOTIDE SEQUENCE [LARGE SCALE GENOMIC DNA]</scope>
    <source>
        <strain evidence="11">CBS 291.66</strain>
    </source>
</reference>
<gene>
    <name evidence="11" type="ORF">O0I10_008396</name>
</gene>
<feature type="transmembrane region" description="Helical" evidence="9">
    <location>
        <begin position="151"/>
        <end position="172"/>
    </location>
</feature>
<dbReference type="InterPro" id="IPR005829">
    <property type="entry name" value="Sugar_transporter_CS"/>
</dbReference>
<comment type="caution">
    <text evidence="11">The sequence shown here is derived from an EMBL/GenBank/DDBJ whole genome shotgun (WGS) entry which is preliminary data.</text>
</comment>
<dbReference type="InterPro" id="IPR036259">
    <property type="entry name" value="MFS_trans_sf"/>
</dbReference>
<comment type="subcellular location">
    <subcellularLocation>
        <location evidence="1">Cell membrane</location>
        <topology evidence="1">Multi-pass membrane protein</topology>
    </subcellularLocation>
</comment>
<feature type="transmembrane region" description="Helical" evidence="9">
    <location>
        <begin position="179"/>
        <end position="196"/>
    </location>
</feature>
<dbReference type="AlphaFoldDB" id="A0AAD7XX16"/>
<feature type="transmembrane region" description="Helical" evidence="9">
    <location>
        <begin position="275"/>
        <end position="293"/>
    </location>
</feature>
<feature type="transmembrane region" description="Helical" evidence="9">
    <location>
        <begin position="208"/>
        <end position="233"/>
    </location>
</feature>
<dbReference type="RefSeq" id="XP_058340869.1">
    <property type="nucleotide sequence ID" value="XM_058488399.1"/>
</dbReference>
<evidence type="ECO:0000259" key="10">
    <source>
        <dbReference type="PROSITE" id="PS50850"/>
    </source>
</evidence>
<dbReference type="Gene3D" id="1.20.1720.10">
    <property type="entry name" value="Multidrug resistance protein D"/>
    <property type="match status" value="1"/>
</dbReference>
<feature type="transmembrane region" description="Helical" evidence="9">
    <location>
        <begin position="119"/>
        <end position="145"/>
    </location>
</feature>
<dbReference type="Gene3D" id="1.20.1250.20">
    <property type="entry name" value="MFS general substrate transporter like domains"/>
    <property type="match status" value="1"/>
</dbReference>
<evidence type="ECO:0000256" key="1">
    <source>
        <dbReference type="ARBA" id="ARBA00004651"/>
    </source>
</evidence>
<dbReference type="FunFam" id="1.20.1720.10:FF:000004">
    <property type="entry name" value="EmrB/QacA family drug resistance transporter"/>
    <property type="match status" value="1"/>
</dbReference>
<dbReference type="PANTHER" id="PTHR23501:SF191">
    <property type="entry name" value="VACUOLAR BASIC AMINO ACID TRANSPORTER 4"/>
    <property type="match status" value="1"/>
</dbReference>
<evidence type="ECO:0000313" key="12">
    <source>
        <dbReference type="Proteomes" id="UP001234581"/>
    </source>
</evidence>
<dbReference type="InterPro" id="IPR020846">
    <property type="entry name" value="MFS_dom"/>
</dbReference>
<feature type="transmembrane region" description="Helical" evidence="9">
    <location>
        <begin position="379"/>
        <end position="398"/>
    </location>
</feature>
<feature type="region of interest" description="Disordered" evidence="8">
    <location>
        <begin position="1"/>
        <end position="42"/>
    </location>
</feature>
<proteinExistence type="predicted"/>
<dbReference type="EMBL" id="JARTCD010000044">
    <property type="protein sequence ID" value="KAJ8655956.1"/>
    <property type="molecule type" value="Genomic_DNA"/>
</dbReference>
<dbReference type="Proteomes" id="UP001234581">
    <property type="component" value="Unassembled WGS sequence"/>
</dbReference>
<organism evidence="11 12">
    <name type="scientific">Lichtheimia ornata</name>
    <dbReference type="NCBI Taxonomy" id="688661"/>
    <lineage>
        <taxon>Eukaryota</taxon>
        <taxon>Fungi</taxon>
        <taxon>Fungi incertae sedis</taxon>
        <taxon>Mucoromycota</taxon>
        <taxon>Mucoromycotina</taxon>
        <taxon>Mucoromycetes</taxon>
        <taxon>Mucorales</taxon>
        <taxon>Lichtheimiaceae</taxon>
        <taxon>Lichtheimia</taxon>
    </lineage>
</organism>
<dbReference type="GO" id="GO:0022857">
    <property type="term" value="F:transmembrane transporter activity"/>
    <property type="evidence" value="ECO:0007669"/>
    <property type="project" value="InterPro"/>
</dbReference>
<feature type="transmembrane region" description="Helical" evidence="9">
    <location>
        <begin position="353"/>
        <end position="372"/>
    </location>
</feature>